<dbReference type="GO" id="GO:0000166">
    <property type="term" value="F:nucleotide binding"/>
    <property type="evidence" value="ECO:0007669"/>
    <property type="project" value="UniProtKB-KW"/>
</dbReference>
<comment type="function">
    <text evidence="9">Nucleotidase that shows phosphatase activity on nucleoside 5'-monophosphates.</text>
</comment>
<comment type="similarity">
    <text evidence="4 9">Belongs to the SurE nucleotidase family.</text>
</comment>
<dbReference type="Gene3D" id="3.40.1210.10">
    <property type="entry name" value="Survival protein SurE-like phosphatase/nucleotidase"/>
    <property type="match status" value="1"/>
</dbReference>
<reference evidence="11 12" key="1">
    <citation type="submission" date="2017-10" db="EMBL/GenBank/DDBJ databases">
        <title>Novel microbial diversity and functional potential in the marine mammal oral microbiome.</title>
        <authorList>
            <person name="Dudek N.K."/>
            <person name="Sun C.L."/>
            <person name="Burstein D."/>
            <person name="Kantor R.S."/>
            <person name="Aliaga Goltsman D.S."/>
            <person name="Bik E.M."/>
            <person name="Thomas B.C."/>
            <person name="Banfield J.F."/>
            <person name="Relman D.A."/>
        </authorList>
    </citation>
    <scope>NUCLEOTIDE SEQUENCE [LARGE SCALE GENOMIC DNA]</scope>
    <source>
        <strain evidence="11">DOLZORAL124_49_17</strain>
    </source>
</reference>
<comment type="cofactor">
    <cofactor evidence="2">
        <name>Mg(2+)</name>
        <dbReference type="ChEBI" id="CHEBI:18420"/>
    </cofactor>
</comment>
<name>A0A2G6EE94_9BACT</name>
<evidence type="ECO:0000256" key="7">
    <source>
        <dbReference type="ARBA" id="ARBA00022741"/>
    </source>
</evidence>
<gene>
    <name evidence="9" type="primary">surE</name>
    <name evidence="11" type="ORF">CSB45_00355</name>
</gene>
<dbReference type="NCBIfam" id="NF001492">
    <property type="entry name" value="PRK00346.2-2"/>
    <property type="match status" value="1"/>
</dbReference>
<proteinExistence type="inferred from homology"/>
<dbReference type="FunFam" id="3.40.1210.10:FF:000001">
    <property type="entry name" value="5'/3'-nucleotidase SurE"/>
    <property type="match status" value="1"/>
</dbReference>
<keyword evidence="7 9" id="KW-0547">Nucleotide-binding</keyword>
<protein>
    <recommendedName>
        <fullName evidence="9">5'-nucleotidase SurE</fullName>
        <ecNumber evidence="9">3.1.3.5</ecNumber>
    </recommendedName>
    <alternativeName>
        <fullName evidence="9">Nucleoside 5'-monophosphate phosphohydrolase</fullName>
    </alternativeName>
</protein>
<evidence type="ECO:0000256" key="3">
    <source>
        <dbReference type="ARBA" id="ARBA00004496"/>
    </source>
</evidence>
<dbReference type="AlphaFoldDB" id="A0A2G6EE94"/>
<comment type="caution">
    <text evidence="11">The sequence shown here is derived from an EMBL/GenBank/DDBJ whole genome shotgun (WGS) entry which is preliminary data.</text>
</comment>
<dbReference type="InterPro" id="IPR036523">
    <property type="entry name" value="SurE-like_sf"/>
</dbReference>
<keyword evidence="5 9" id="KW-0963">Cytoplasm</keyword>
<dbReference type="SUPFAM" id="SSF64167">
    <property type="entry name" value="SurE-like"/>
    <property type="match status" value="1"/>
</dbReference>
<comment type="catalytic activity">
    <reaction evidence="1 9">
        <text>a ribonucleoside 5'-phosphate + H2O = a ribonucleoside + phosphate</text>
        <dbReference type="Rhea" id="RHEA:12484"/>
        <dbReference type="ChEBI" id="CHEBI:15377"/>
        <dbReference type="ChEBI" id="CHEBI:18254"/>
        <dbReference type="ChEBI" id="CHEBI:43474"/>
        <dbReference type="ChEBI" id="CHEBI:58043"/>
        <dbReference type="EC" id="3.1.3.5"/>
    </reaction>
</comment>
<keyword evidence="6 9" id="KW-0479">Metal-binding</keyword>
<keyword evidence="8 9" id="KW-0378">Hydrolase</keyword>
<dbReference type="Pfam" id="PF01975">
    <property type="entry name" value="SurE"/>
    <property type="match status" value="1"/>
</dbReference>
<evidence type="ECO:0000256" key="5">
    <source>
        <dbReference type="ARBA" id="ARBA00022490"/>
    </source>
</evidence>
<sequence>MNILLTNDDGIYADGIAVLYQALTQAGHQVHVAAPGSERSAAGHAITVADPLRVSYVELEGRIAGHAVDGTPVDCVKLALSSLLGARPDLVLSGINRGSNTGDHILYSGTVSAASEAAVSGLPAIAVSLEAPFDRRRDLMSFSYAAQFAARLCETVFEQGGLPAGTLLNVNVPSCRAEDIRGVRIARQAKFCHENIYEARTDPFGRAYYWLNAGNVEVNDPPDDAVDFRLVRAGYVVVCPLRYDLTNYEMLEELKKWDFQKEKTA</sequence>
<dbReference type="PANTHER" id="PTHR30457">
    <property type="entry name" value="5'-NUCLEOTIDASE SURE"/>
    <property type="match status" value="1"/>
</dbReference>
<evidence type="ECO:0000256" key="6">
    <source>
        <dbReference type="ARBA" id="ARBA00022723"/>
    </source>
</evidence>
<organism evidence="11 12">
    <name type="scientific">candidate division KSB3 bacterium</name>
    <dbReference type="NCBI Taxonomy" id="2044937"/>
    <lineage>
        <taxon>Bacteria</taxon>
        <taxon>candidate division KSB3</taxon>
    </lineage>
</organism>
<evidence type="ECO:0000313" key="11">
    <source>
        <dbReference type="EMBL" id="PID60410.1"/>
    </source>
</evidence>
<comment type="cofactor">
    <cofactor evidence="9">
        <name>a divalent metal cation</name>
        <dbReference type="ChEBI" id="CHEBI:60240"/>
    </cofactor>
    <text evidence="9">Binds 1 divalent metal cation per subunit.</text>
</comment>
<evidence type="ECO:0000256" key="2">
    <source>
        <dbReference type="ARBA" id="ARBA00001946"/>
    </source>
</evidence>
<evidence type="ECO:0000259" key="10">
    <source>
        <dbReference type="Pfam" id="PF01975"/>
    </source>
</evidence>
<evidence type="ECO:0000313" key="12">
    <source>
        <dbReference type="Proteomes" id="UP000229740"/>
    </source>
</evidence>
<evidence type="ECO:0000256" key="9">
    <source>
        <dbReference type="HAMAP-Rule" id="MF_00060"/>
    </source>
</evidence>
<dbReference type="GO" id="GO:0008253">
    <property type="term" value="F:5'-nucleotidase activity"/>
    <property type="evidence" value="ECO:0007669"/>
    <property type="project" value="UniProtKB-UniRule"/>
</dbReference>
<feature type="domain" description="Survival protein SurE-like phosphatase/nucleotidase" evidence="10">
    <location>
        <begin position="3"/>
        <end position="190"/>
    </location>
</feature>
<dbReference type="GO" id="GO:0046872">
    <property type="term" value="F:metal ion binding"/>
    <property type="evidence" value="ECO:0007669"/>
    <property type="project" value="UniProtKB-UniRule"/>
</dbReference>
<evidence type="ECO:0000256" key="8">
    <source>
        <dbReference type="ARBA" id="ARBA00022801"/>
    </source>
</evidence>
<comment type="subcellular location">
    <subcellularLocation>
        <location evidence="3 9">Cytoplasm</location>
    </subcellularLocation>
</comment>
<evidence type="ECO:0000256" key="1">
    <source>
        <dbReference type="ARBA" id="ARBA00000815"/>
    </source>
</evidence>
<dbReference type="InterPro" id="IPR030048">
    <property type="entry name" value="SurE"/>
</dbReference>
<dbReference type="Proteomes" id="UP000229740">
    <property type="component" value="Unassembled WGS sequence"/>
</dbReference>
<feature type="binding site" evidence="9">
    <location>
        <position position="96"/>
    </location>
    <ligand>
        <name>a divalent metal cation</name>
        <dbReference type="ChEBI" id="CHEBI:60240"/>
    </ligand>
</feature>
<dbReference type="GO" id="GO:0005737">
    <property type="term" value="C:cytoplasm"/>
    <property type="evidence" value="ECO:0007669"/>
    <property type="project" value="UniProtKB-SubCell"/>
</dbReference>
<accession>A0A2G6EE94</accession>
<feature type="binding site" evidence="9">
    <location>
        <position position="8"/>
    </location>
    <ligand>
        <name>a divalent metal cation</name>
        <dbReference type="ChEBI" id="CHEBI:60240"/>
    </ligand>
</feature>
<dbReference type="EMBL" id="PDPS01000007">
    <property type="protein sequence ID" value="PID60410.1"/>
    <property type="molecule type" value="Genomic_DNA"/>
</dbReference>
<feature type="binding site" evidence="9">
    <location>
        <position position="9"/>
    </location>
    <ligand>
        <name>a divalent metal cation</name>
        <dbReference type="ChEBI" id="CHEBI:60240"/>
    </ligand>
</feature>
<dbReference type="HAMAP" id="MF_00060">
    <property type="entry name" value="SurE"/>
    <property type="match status" value="1"/>
</dbReference>
<dbReference type="EC" id="3.1.3.5" evidence="9"/>
<dbReference type="NCBIfam" id="NF001490">
    <property type="entry name" value="PRK00346.1-4"/>
    <property type="match status" value="1"/>
</dbReference>
<evidence type="ECO:0000256" key="4">
    <source>
        <dbReference type="ARBA" id="ARBA00011062"/>
    </source>
</evidence>
<dbReference type="NCBIfam" id="TIGR00087">
    <property type="entry name" value="surE"/>
    <property type="match status" value="1"/>
</dbReference>
<dbReference type="PANTHER" id="PTHR30457:SF0">
    <property type="entry name" value="PHOSPHATASE, PUTATIVE (AFU_ORTHOLOGUE AFUA_4G01070)-RELATED"/>
    <property type="match status" value="1"/>
</dbReference>
<feature type="binding site" evidence="9">
    <location>
        <position position="40"/>
    </location>
    <ligand>
        <name>a divalent metal cation</name>
        <dbReference type="ChEBI" id="CHEBI:60240"/>
    </ligand>
</feature>
<dbReference type="InterPro" id="IPR002828">
    <property type="entry name" value="SurE-like_Pase/nucleotidase"/>
</dbReference>